<gene>
    <name evidence="2" type="ORF">N802_09695</name>
</gene>
<keyword evidence="3" id="KW-1185">Reference proteome</keyword>
<proteinExistence type="predicted"/>
<evidence type="ECO:0000256" key="1">
    <source>
        <dbReference type="SAM" id="Phobius"/>
    </source>
</evidence>
<protein>
    <submittedName>
        <fullName evidence="2">Uncharacterized protein</fullName>
    </submittedName>
</protein>
<dbReference type="AlphaFoldDB" id="A0A0A0J0H9"/>
<accession>A0A0A0J0H9</accession>
<organism evidence="2 3">
    <name type="scientific">Knoellia sinensis KCTC 19936</name>
    <dbReference type="NCBI Taxonomy" id="1385520"/>
    <lineage>
        <taxon>Bacteria</taxon>
        <taxon>Bacillati</taxon>
        <taxon>Actinomycetota</taxon>
        <taxon>Actinomycetes</taxon>
        <taxon>Micrococcales</taxon>
        <taxon>Intrasporangiaceae</taxon>
        <taxon>Knoellia</taxon>
    </lineage>
</organism>
<sequence length="57" mass="6138">MLTRPGAEPGDATIALAGLAAVLPVFWVSYPIFSRFAQIEPTRMTRSEFAVDVASLV</sequence>
<evidence type="ECO:0000313" key="3">
    <source>
        <dbReference type="Proteomes" id="UP000030002"/>
    </source>
</evidence>
<dbReference type="Proteomes" id="UP000030002">
    <property type="component" value="Unassembled WGS sequence"/>
</dbReference>
<keyword evidence="1" id="KW-0472">Membrane</keyword>
<keyword evidence="1" id="KW-0812">Transmembrane</keyword>
<comment type="caution">
    <text evidence="2">The sequence shown here is derived from an EMBL/GenBank/DDBJ whole genome shotgun (WGS) entry which is preliminary data.</text>
</comment>
<dbReference type="EMBL" id="AVPJ01000021">
    <property type="protein sequence ID" value="KGN30239.1"/>
    <property type="molecule type" value="Genomic_DNA"/>
</dbReference>
<reference evidence="2 3" key="1">
    <citation type="submission" date="2013-08" db="EMBL/GenBank/DDBJ databases">
        <title>The genome sequence of Knoellia sinensis.</title>
        <authorList>
            <person name="Zhu W."/>
            <person name="Wang G."/>
        </authorList>
    </citation>
    <scope>NUCLEOTIDE SEQUENCE [LARGE SCALE GENOMIC DNA]</scope>
    <source>
        <strain evidence="2 3">KCTC 19936</strain>
    </source>
</reference>
<keyword evidence="1" id="KW-1133">Transmembrane helix</keyword>
<name>A0A0A0J0H9_9MICO</name>
<feature type="transmembrane region" description="Helical" evidence="1">
    <location>
        <begin position="12"/>
        <end position="33"/>
    </location>
</feature>
<evidence type="ECO:0000313" key="2">
    <source>
        <dbReference type="EMBL" id="KGN30239.1"/>
    </source>
</evidence>